<feature type="domain" description="Thymidylate kinase-like" evidence="13">
    <location>
        <begin position="10"/>
        <end position="193"/>
    </location>
</feature>
<evidence type="ECO:0000256" key="2">
    <source>
        <dbReference type="ARBA" id="ARBA00012980"/>
    </source>
</evidence>
<reference evidence="14 15" key="1">
    <citation type="submission" date="2018-01" db="EMBL/GenBank/DDBJ databases">
        <title>The draft genome of an aniline degradation strain ANB-1.</title>
        <authorList>
            <person name="Zhang L."/>
            <person name="Jiang J."/>
        </authorList>
    </citation>
    <scope>NUCLEOTIDE SEQUENCE [LARGE SCALE GENOMIC DNA]</scope>
    <source>
        <strain evidence="14 15">ANB-1</strain>
    </source>
</reference>
<dbReference type="CDD" id="cd01672">
    <property type="entry name" value="TMPK"/>
    <property type="match status" value="1"/>
</dbReference>
<dbReference type="InterPro" id="IPR018094">
    <property type="entry name" value="Thymidylate_kinase"/>
</dbReference>
<evidence type="ECO:0000256" key="1">
    <source>
        <dbReference type="ARBA" id="ARBA00009776"/>
    </source>
</evidence>
<dbReference type="GO" id="GO:0006227">
    <property type="term" value="P:dUDP biosynthetic process"/>
    <property type="evidence" value="ECO:0007669"/>
    <property type="project" value="TreeGrafter"/>
</dbReference>
<keyword evidence="8 12" id="KW-0067">ATP-binding</keyword>
<keyword evidence="5 12" id="KW-0545">Nucleotide biosynthesis</keyword>
<dbReference type="EMBL" id="POQS01000001">
    <property type="protein sequence ID" value="PND35034.1"/>
    <property type="molecule type" value="Genomic_DNA"/>
</dbReference>
<evidence type="ECO:0000259" key="13">
    <source>
        <dbReference type="Pfam" id="PF02223"/>
    </source>
</evidence>
<feature type="binding site" evidence="12">
    <location>
        <begin position="12"/>
        <end position="19"/>
    </location>
    <ligand>
        <name>ATP</name>
        <dbReference type="ChEBI" id="CHEBI:30616"/>
    </ligand>
</feature>
<comment type="caution">
    <text evidence="14">The sequence shown here is derived from an EMBL/GenBank/DDBJ whole genome shotgun (WGS) entry which is preliminary data.</text>
</comment>
<keyword evidence="15" id="KW-1185">Reference proteome</keyword>
<comment type="catalytic activity">
    <reaction evidence="10 12">
        <text>dTMP + ATP = dTDP + ADP</text>
        <dbReference type="Rhea" id="RHEA:13517"/>
        <dbReference type="ChEBI" id="CHEBI:30616"/>
        <dbReference type="ChEBI" id="CHEBI:58369"/>
        <dbReference type="ChEBI" id="CHEBI:63528"/>
        <dbReference type="ChEBI" id="CHEBI:456216"/>
        <dbReference type="EC" id="2.7.4.9"/>
    </reaction>
</comment>
<evidence type="ECO:0000256" key="12">
    <source>
        <dbReference type="HAMAP-Rule" id="MF_00165"/>
    </source>
</evidence>
<dbReference type="SUPFAM" id="SSF52540">
    <property type="entry name" value="P-loop containing nucleoside triphosphate hydrolases"/>
    <property type="match status" value="1"/>
</dbReference>
<dbReference type="Proteomes" id="UP000235994">
    <property type="component" value="Unassembled WGS sequence"/>
</dbReference>
<dbReference type="GO" id="GO:0004798">
    <property type="term" value="F:dTMP kinase activity"/>
    <property type="evidence" value="ECO:0007669"/>
    <property type="project" value="UniProtKB-UniRule"/>
</dbReference>
<keyword evidence="4 12" id="KW-0808">Transferase</keyword>
<protein>
    <recommendedName>
        <fullName evidence="3 12">Thymidylate kinase</fullName>
        <ecNumber evidence="2 12">2.7.4.9</ecNumber>
    </recommendedName>
    <alternativeName>
        <fullName evidence="9 12">dTMP kinase</fullName>
    </alternativeName>
</protein>
<dbReference type="GO" id="GO:0005829">
    <property type="term" value="C:cytosol"/>
    <property type="evidence" value="ECO:0007669"/>
    <property type="project" value="TreeGrafter"/>
</dbReference>
<dbReference type="GO" id="GO:0006233">
    <property type="term" value="P:dTDP biosynthetic process"/>
    <property type="evidence" value="ECO:0007669"/>
    <property type="project" value="InterPro"/>
</dbReference>
<evidence type="ECO:0000256" key="6">
    <source>
        <dbReference type="ARBA" id="ARBA00022741"/>
    </source>
</evidence>
<dbReference type="PANTHER" id="PTHR10344">
    <property type="entry name" value="THYMIDYLATE KINASE"/>
    <property type="match status" value="1"/>
</dbReference>
<evidence type="ECO:0000256" key="7">
    <source>
        <dbReference type="ARBA" id="ARBA00022777"/>
    </source>
</evidence>
<dbReference type="GO" id="GO:0006235">
    <property type="term" value="P:dTTP biosynthetic process"/>
    <property type="evidence" value="ECO:0007669"/>
    <property type="project" value="UniProtKB-UniRule"/>
</dbReference>
<dbReference type="EC" id="2.7.4.9" evidence="2 12"/>
<accession>A0A2N8KNK2</accession>
<dbReference type="NCBIfam" id="TIGR00041">
    <property type="entry name" value="DTMP_kinase"/>
    <property type="match status" value="1"/>
</dbReference>
<comment type="similarity">
    <text evidence="1 12">Belongs to the thymidylate kinase family.</text>
</comment>
<sequence>MTSRGRFITLEGVDGAGKSTHTVWIADFLRAQGLEVVSTREPGGTPLGEKLRALLLADPMGLDTETLLMFAARCEHLRQVIEPALARGAWVVCDRYTDASYAYQGGGRGLGAGRVAALEDWMQAGRPDRTWLFDVPLEVARARLADSREPDRFEREGAAFFERTRAAYHARAAAEPDRIRIVDSTRPIAEVRARLEAGLRELLEQAA</sequence>
<keyword evidence="7 12" id="KW-0418">Kinase</keyword>
<dbReference type="InterPro" id="IPR027417">
    <property type="entry name" value="P-loop_NTPase"/>
</dbReference>
<dbReference type="HAMAP" id="MF_00165">
    <property type="entry name" value="Thymidylate_kinase"/>
    <property type="match status" value="1"/>
</dbReference>
<keyword evidence="6 12" id="KW-0547">Nucleotide-binding</keyword>
<dbReference type="GO" id="GO:0005524">
    <property type="term" value="F:ATP binding"/>
    <property type="evidence" value="ECO:0007669"/>
    <property type="project" value="UniProtKB-UniRule"/>
</dbReference>
<comment type="function">
    <text evidence="11 12">Phosphorylation of dTMP to form dTDP in both de novo and salvage pathways of dTTP synthesis.</text>
</comment>
<evidence type="ECO:0000256" key="4">
    <source>
        <dbReference type="ARBA" id="ARBA00022679"/>
    </source>
</evidence>
<dbReference type="RefSeq" id="WP_102770979.1">
    <property type="nucleotide sequence ID" value="NZ_POQS01000001.1"/>
</dbReference>
<dbReference type="FunFam" id="3.40.50.300:FF:000225">
    <property type="entry name" value="Thymidylate kinase"/>
    <property type="match status" value="1"/>
</dbReference>
<dbReference type="AlphaFoldDB" id="A0A2N8KNK2"/>
<proteinExistence type="inferred from homology"/>
<evidence type="ECO:0000313" key="14">
    <source>
        <dbReference type="EMBL" id="PND35034.1"/>
    </source>
</evidence>
<dbReference type="PANTHER" id="PTHR10344:SF4">
    <property type="entry name" value="UMP-CMP KINASE 2, MITOCHONDRIAL"/>
    <property type="match status" value="1"/>
</dbReference>
<evidence type="ECO:0000256" key="3">
    <source>
        <dbReference type="ARBA" id="ARBA00017144"/>
    </source>
</evidence>
<evidence type="ECO:0000256" key="5">
    <source>
        <dbReference type="ARBA" id="ARBA00022727"/>
    </source>
</evidence>
<evidence type="ECO:0000256" key="9">
    <source>
        <dbReference type="ARBA" id="ARBA00029962"/>
    </source>
</evidence>
<organism evidence="14 15">
    <name type="scientific">Achromobacter pulmonis</name>
    <dbReference type="NCBI Taxonomy" id="1389932"/>
    <lineage>
        <taxon>Bacteria</taxon>
        <taxon>Pseudomonadati</taxon>
        <taxon>Pseudomonadota</taxon>
        <taxon>Betaproteobacteria</taxon>
        <taxon>Burkholderiales</taxon>
        <taxon>Alcaligenaceae</taxon>
        <taxon>Achromobacter</taxon>
    </lineage>
</organism>
<dbReference type="Gene3D" id="3.40.50.300">
    <property type="entry name" value="P-loop containing nucleotide triphosphate hydrolases"/>
    <property type="match status" value="1"/>
</dbReference>
<dbReference type="InterPro" id="IPR039430">
    <property type="entry name" value="Thymidylate_kin-like_dom"/>
</dbReference>
<gene>
    <name evidence="12" type="primary">tmk</name>
    <name evidence="14" type="ORF">C1I89_01150</name>
</gene>
<dbReference type="Pfam" id="PF02223">
    <property type="entry name" value="Thymidylate_kin"/>
    <property type="match status" value="1"/>
</dbReference>
<name>A0A2N8KNK2_9BURK</name>
<evidence type="ECO:0000256" key="8">
    <source>
        <dbReference type="ARBA" id="ARBA00022840"/>
    </source>
</evidence>
<evidence type="ECO:0000256" key="11">
    <source>
        <dbReference type="ARBA" id="ARBA00057735"/>
    </source>
</evidence>
<evidence type="ECO:0000313" key="15">
    <source>
        <dbReference type="Proteomes" id="UP000235994"/>
    </source>
</evidence>
<evidence type="ECO:0000256" key="10">
    <source>
        <dbReference type="ARBA" id="ARBA00048743"/>
    </source>
</evidence>